<evidence type="ECO:0000259" key="8">
    <source>
        <dbReference type="SMART" id="SM00237"/>
    </source>
</evidence>
<organism evidence="9 10">
    <name type="scientific">Salipiger mucosus DSM 16094</name>
    <dbReference type="NCBI Taxonomy" id="1123237"/>
    <lineage>
        <taxon>Bacteria</taxon>
        <taxon>Pseudomonadati</taxon>
        <taxon>Pseudomonadota</taxon>
        <taxon>Alphaproteobacteria</taxon>
        <taxon>Rhodobacterales</taxon>
        <taxon>Roseobacteraceae</taxon>
        <taxon>Salipiger</taxon>
    </lineage>
</organism>
<dbReference type="InterPro" id="IPR011049">
    <property type="entry name" value="Serralysin-like_metalloprot_C"/>
</dbReference>
<dbReference type="eggNOG" id="COG2931">
    <property type="taxonomic scope" value="Bacteria"/>
</dbReference>
<comment type="subcellular location">
    <subcellularLocation>
        <location evidence="2">Secreted</location>
    </subcellularLocation>
</comment>
<dbReference type="Pfam" id="PF00353">
    <property type="entry name" value="HemolysinCabind"/>
    <property type="match status" value="4"/>
</dbReference>
<dbReference type="SMART" id="SM00237">
    <property type="entry name" value="Calx_beta"/>
    <property type="match status" value="3"/>
</dbReference>
<dbReference type="Pfam" id="PF03160">
    <property type="entry name" value="Calx-beta"/>
    <property type="match status" value="4"/>
</dbReference>
<dbReference type="EMBL" id="APVH01000009">
    <property type="protein sequence ID" value="EPX85276.1"/>
    <property type="molecule type" value="Genomic_DNA"/>
</dbReference>
<dbReference type="InterPro" id="IPR051171">
    <property type="entry name" value="CaCA"/>
</dbReference>
<keyword evidence="5" id="KW-0677">Repeat</keyword>
<evidence type="ECO:0000256" key="3">
    <source>
        <dbReference type="ARBA" id="ARBA00022525"/>
    </source>
</evidence>
<dbReference type="Proteomes" id="UP000015347">
    <property type="component" value="Unassembled WGS sequence"/>
</dbReference>
<dbReference type="PROSITE" id="PS00330">
    <property type="entry name" value="HEMOLYSIN_CALCIUM"/>
    <property type="match status" value="3"/>
</dbReference>
<dbReference type="Gene3D" id="2.150.10.10">
    <property type="entry name" value="Serralysin-like metalloprotease, C-terminal"/>
    <property type="match status" value="2"/>
</dbReference>
<accession>S9QV54</accession>
<keyword evidence="3" id="KW-0964">Secreted</keyword>
<dbReference type="AlphaFoldDB" id="S9QV54"/>
<feature type="domain" description="Calx-beta" evidence="8">
    <location>
        <begin position="466"/>
        <end position="564"/>
    </location>
</feature>
<dbReference type="InterPro" id="IPR003644">
    <property type="entry name" value="Calx_beta"/>
</dbReference>
<evidence type="ECO:0000256" key="1">
    <source>
        <dbReference type="ARBA" id="ARBA00001913"/>
    </source>
</evidence>
<dbReference type="GO" id="GO:0030001">
    <property type="term" value="P:metal ion transport"/>
    <property type="evidence" value="ECO:0007669"/>
    <property type="project" value="TreeGrafter"/>
</dbReference>
<evidence type="ECO:0000313" key="10">
    <source>
        <dbReference type="Proteomes" id="UP000015347"/>
    </source>
</evidence>
<keyword evidence="7" id="KW-0813">Transport</keyword>
<feature type="domain" description="Calx-beta" evidence="8">
    <location>
        <begin position="2"/>
        <end position="86"/>
    </location>
</feature>
<dbReference type="GO" id="GO:0007154">
    <property type="term" value="P:cell communication"/>
    <property type="evidence" value="ECO:0007669"/>
    <property type="project" value="InterPro"/>
</dbReference>
<dbReference type="GO" id="GO:0005615">
    <property type="term" value="C:extracellular space"/>
    <property type="evidence" value="ECO:0007669"/>
    <property type="project" value="InterPro"/>
</dbReference>
<sequence length="875" mass="90966">MSDPTILEGDGAGRFAEFEVQLSRAALEDLTFSYETRDGSATAGSDYTAESGTLTFVAGQTVAYVRVPILGDTASESSETFMLAVTPADATTRGAILNEAQDNVGTALLRDDDGGDLPVVTLETTNGPESGGGQVHAIRLSAPAARDVTVTVQVIGGTALPQSDMDFNFYSAVSQVITVTVPAGETTQTFSIEHNTNEAGEVDENYVLEVTDPVNATLAGGTDVLRGTAVILDTERGLFVSDPTILEGDGGGRFAEFEVRISRTSVETLTFSYDTIDGSARAGEDYVARSGTLTFVPGQTVAHVRVPINGDTRPESSETFMLSVVPADTATEAAIYNGTEDSVGTALLRDDDGAGTPVLTLETTDGPESGAGQLHTLRLSEASSRDVTATVQVVAGTADPASDVDFNFYSAVQRTITVTIPAGETTQTFAIEHNSEGGAEIDEHYILEVTDPENAVLAGGVDALRGTAVILGDGRALFVSDPTVREGDSIAPYAEFEIRVSRPAEVPLVFNARTFDVSAEAGSDYTAYTGTISFAPGQTVAYVRVPLLDDGDLEAVETFSLSVTPNPATAALLPGAYVDNVGSATILDNDAAPTTIEGGAGDDPLDGTSGRDVILGLGGNDTLDGMAGNDTLDGGPGFDVLFGGTGNDVLIGGTGANVLDGGLGTDTANYASASGRVLVDLQLDLTGAGFLKFFDAGFVQGDTYVSIENVVGGDYADNLRGDAEDNRLAGGAVSDRLYGRAGDDRLFGGTGADALYGNLGRDVMTGGGDAGRRDRYIYFQPEESRPGDGNRDVITDFVAGEDRIELSRFDADTTQGFKQAFVFIGDAAFSAAGQLGYRHEGGNTIVQADFDGDAVADFEIELRGIMDLTADDFLI</sequence>
<comment type="cofactor">
    <cofactor evidence="1">
        <name>Ca(2+)</name>
        <dbReference type="ChEBI" id="CHEBI:29108"/>
    </cofactor>
</comment>
<dbReference type="PANTHER" id="PTHR11878">
    <property type="entry name" value="SODIUM/CALCIUM EXCHANGER"/>
    <property type="match status" value="1"/>
</dbReference>
<evidence type="ECO:0000256" key="5">
    <source>
        <dbReference type="ARBA" id="ARBA00022737"/>
    </source>
</evidence>
<dbReference type="SUPFAM" id="SSF51120">
    <property type="entry name" value="beta-Roll"/>
    <property type="match status" value="1"/>
</dbReference>
<gene>
    <name evidence="9" type="ORF">Salmuc_02655</name>
</gene>
<reference evidence="10" key="1">
    <citation type="journal article" date="2014" name="Stand. Genomic Sci.">
        <title>Genome sequence of the exopolysaccharide-producing Salipiger mucosus type strain (DSM 16094(T)), a moderately halophilic member of the Roseobacter clade.</title>
        <authorList>
            <person name="Riedel T."/>
            <person name="Spring S."/>
            <person name="Fiebig A."/>
            <person name="Petersen J."/>
            <person name="Kyrpides N.C."/>
            <person name="Goker M."/>
            <person name="Klenk H.P."/>
        </authorList>
    </citation>
    <scope>NUCLEOTIDE SEQUENCE [LARGE SCALE GENOMIC DNA]</scope>
    <source>
        <strain evidence="10">DSM 16094</strain>
    </source>
</reference>
<dbReference type="GO" id="GO:0005509">
    <property type="term" value="F:calcium ion binding"/>
    <property type="evidence" value="ECO:0007669"/>
    <property type="project" value="InterPro"/>
</dbReference>
<keyword evidence="4" id="KW-0732">Signal</keyword>
<dbReference type="InterPro" id="IPR001343">
    <property type="entry name" value="Hemolysn_Ca-bd"/>
</dbReference>
<evidence type="ECO:0000256" key="4">
    <source>
        <dbReference type="ARBA" id="ARBA00022729"/>
    </source>
</evidence>
<dbReference type="Gene3D" id="2.60.40.2030">
    <property type="match status" value="4"/>
</dbReference>
<dbReference type="HOGENOM" id="CLU_294548_0_0_5"/>
<dbReference type="PANTHER" id="PTHR11878:SF65">
    <property type="entry name" value="NA_CA-EXCHANGE PROTEIN, ISOFORM G"/>
    <property type="match status" value="1"/>
</dbReference>
<evidence type="ECO:0000256" key="7">
    <source>
        <dbReference type="ARBA" id="ARBA00023065"/>
    </source>
</evidence>
<dbReference type="InterPro" id="IPR018511">
    <property type="entry name" value="Hemolysin-typ_Ca-bd_CS"/>
</dbReference>
<keyword evidence="10" id="KW-1185">Reference proteome</keyword>
<name>S9QV54_9RHOB</name>
<comment type="caution">
    <text evidence="9">The sequence shown here is derived from an EMBL/GenBank/DDBJ whole genome shotgun (WGS) entry which is preliminary data.</text>
</comment>
<dbReference type="Pfam" id="PF08548">
    <property type="entry name" value="Peptidase_M10_C"/>
    <property type="match status" value="1"/>
</dbReference>
<dbReference type="InterPro" id="IPR038081">
    <property type="entry name" value="CalX-like_sf"/>
</dbReference>
<evidence type="ECO:0000256" key="2">
    <source>
        <dbReference type="ARBA" id="ARBA00004613"/>
    </source>
</evidence>
<keyword evidence="6" id="KW-0106">Calcium</keyword>
<dbReference type="PRINTS" id="PR00313">
    <property type="entry name" value="CABNDNGRPT"/>
</dbReference>
<dbReference type="InterPro" id="IPR013858">
    <property type="entry name" value="Peptidase_M10B_C"/>
</dbReference>
<dbReference type="STRING" id="1123237.Salmuc_02655"/>
<dbReference type="OrthoDB" id="733404at2"/>
<dbReference type="GO" id="GO:0016020">
    <property type="term" value="C:membrane"/>
    <property type="evidence" value="ECO:0007669"/>
    <property type="project" value="InterPro"/>
</dbReference>
<keyword evidence="7" id="KW-0406">Ion transport</keyword>
<dbReference type="RefSeq" id="WP_021119804.1">
    <property type="nucleotide sequence ID" value="NZ_KE557273.1"/>
</dbReference>
<evidence type="ECO:0000256" key="6">
    <source>
        <dbReference type="ARBA" id="ARBA00022837"/>
    </source>
</evidence>
<proteinExistence type="predicted"/>
<dbReference type="SUPFAM" id="SSF141072">
    <property type="entry name" value="CalX-like"/>
    <property type="match status" value="5"/>
</dbReference>
<protein>
    <submittedName>
        <fullName evidence="9">Calcium-binding protein</fullName>
    </submittedName>
</protein>
<feature type="domain" description="Calx-beta" evidence="8">
    <location>
        <begin position="227"/>
        <end position="325"/>
    </location>
</feature>
<evidence type="ECO:0000313" key="9">
    <source>
        <dbReference type="EMBL" id="EPX85276.1"/>
    </source>
</evidence>